<reference evidence="1 2" key="1">
    <citation type="journal article" date="2006" name="Science">
        <title>The genome of black cottonwood, Populus trichocarpa (Torr. &amp; Gray).</title>
        <authorList>
            <person name="Tuskan G.A."/>
            <person name="Difazio S."/>
            <person name="Jansson S."/>
            <person name="Bohlmann J."/>
            <person name="Grigoriev I."/>
            <person name="Hellsten U."/>
            <person name="Putnam N."/>
            <person name="Ralph S."/>
            <person name="Rombauts S."/>
            <person name="Salamov A."/>
            <person name="Schein J."/>
            <person name="Sterck L."/>
            <person name="Aerts A."/>
            <person name="Bhalerao R.R."/>
            <person name="Bhalerao R.P."/>
            <person name="Blaudez D."/>
            <person name="Boerjan W."/>
            <person name="Brun A."/>
            <person name="Brunner A."/>
            <person name="Busov V."/>
            <person name="Campbell M."/>
            <person name="Carlson J."/>
            <person name="Chalot M."/>
            <person name="Chapman J."/>
            <person name="Chen G.L."/>
            <person name="Cooper D."/>
            <person name="Coutinho P.M."/>
            <person name="Couturier J."/>
            <person name="Covert S."/>
            <person name="Cronk Q."/>
            <person name="Cunningham R."/>
            <person name="Davis J."/>
            <person name="Degroeve S."/>
            <person name="Dejardin A."/>
            <person name="Depamphilis C."/>
            <person name="Detter J."/>
            <person name="Dirks B."/>
            <person name="Dubchak I."/>
            <person name="Duplessis S."/>
            <person name="Ehlting J."/>
            <person name="Ellis B."/>
            <person name="Gendler K."/>
            <person name="Goodstein D."/>
            <person name="Gribskov M."/>
            <person name="Grimwood J."/>
            <person name="Groover A."/>
            <person name="Gunter L."/>
            <person name="Hamberger B."/>
            <person name="Heinze B."/>
            <person name="Helariutta Y."/>
            <person name="Henrissat B."/>
            <person name="Holligan D."/>
            <person name="Holt R."/>
            <person name="Huang W."/>
            <person name="Islam-Faridi N."/>
            <person name="Jones S."/>
            <person name="Jones-Rhoades M."/>
            <person name="Jorgensen R."/>
            <person name="Joshi C."/>
            <person name="Kangasjarvi J."/>
            <person name="Karlsson J."/>
            <person name="Kelleher C."/>
            <person name="Kirkpatrick R."/>
            <person name="Kirst M."/>
            <person name="Kohler A."/>
            <person name="Kalluri U."/>
            <person name="Larimer F."/>
            <person name="Leebens-Mack J."/>
            <person name="Leple J.C."/>
            <person name="Locascio P."/>
            <person name="Lou Y."/>
            <person name="Lucas S."/>
            <person name="Martin F."/>
            <person name="Montanini B."/>
            <person name="Napoli C."/>
            <person name="Nelson D.R."/>
            <person name="Nelson C."/>
            <person name="Nieminen K."/>
            <person name="Nilsson O."/>
            <person name="Pereda V."/>
            <person name="Peter G."/>
            <person name="Philippe R."/>
            <person name="Pilate G."/>
            <person name="Poliakov A."/>
            <person name="Razumovskaya J."/>
            <person name="Richardson P."/>
            <person name="Rinaldi C."/>
            <person name="Ritland K."/>
            <person name="Rouze P."/>
            <person name="Ryaboy D."/>
            <person name="Schmutz J."/>
            <person name="Schrader J."/>
            <person name="Segerman B."/>
            <person name="Shin H."/>
            <person name="Siddiqui A."/>
            <person name="Sterky F."/>
            <person name="Terry A."/>
            <person name="Tsai C.J."/>
            <person name="Uberbacher E."/>
            <person name="Unneberg P."/>
            <person name="Vahala J."/>
            <person name="Wall K."/>
            <person name="Wessler S."/>
            <person name="Yang G."/>
            <person name="Yin T."/>
            <person name="Douglas C."/>
            <person name="Marra M."/>
            <person name="Sandberg G."/>
            <person name="Van de Peer Y."/>
            <person name="Rokhsar D."/>
        </authorList>
    </citation>
    <scope>NUCLEOTIDE SEQUENCE [LARGE SCALE GENOMIC DNA]</scope>
    <source>
        <strain evidence="2">cv. Nisqually</strain>
    </source>
</reference>
<sequence>MHPVITDKEYMIWYMSITRQIITPDLEQVPPPGYMQYEQHAQRIQHHVGFLLWEGRETASYLSSIDEESEVHIVASMWLNVCRTRFKTFGDRLILDNVVAEDETTQSCSRPSSPRLSRTTDKDPWRRACFAGCSLLGPNFLKISGRSQASDTREETDSFNGSRAFAHNLCARNLSFVLGGQADERTDLAKFEH</sequence>
<keyword evidence="2" id="KW-1185">Reference proteome</keyword>
<dbReference type="AlphaFoldDB" id="A0A2K2AY68"/>
<accession>A0A2K2AY68</accession>
<evidence type="ECO:0000313" key="1">
    <source>
        <dbReference type="EMBL" id="PNT42474.1"/>
    </source>
</evidence>
<dbReference type="InParanoid" id="A0A2K2AY68"/>
<organism evidence="1 2">
    <name type="scientific">Populus trichocarpa</name>
    <name type="common">Western balsam poplar</name>
    <name type="synonym">Populus balsamifera subsp. trichocarpa</name>
    <dbReference type="NCBI Taxonomy" id="3694"/>
    <lineage>
        <taxon>Eukaryota</taxon>
        <taxon>Viridiplantae</taxon>
        <taxon>Streptophyta</taxon>
        <taxon>Embryophyta</taxon>
        <taxon>Tracheophyta</taxon>
        <taxon>Spermatophyta</taxon>
        <taxon>Magnoliopsida</taxon>
        <taxon>eudicotyledons</taxon>
        <taxon>Gunneridae</taxon>
        <taxon>Pentapetalae</taxon>
        <taxon>rosids</taxon>
        <taxon>fabids</taxon>
        <taxon>Malpighiales</taxon>
        <taxon>Salicaceae</taxon>
        <taxon>Saliceae</taxon>
        <taxon>Populus</taxon>
    </lineage>
</organism>
<dbReference type="Proteomes" id="UP000006729">
    <property type="component" value="Chromosome 4"/>
</dbReference>
<name>A0A2K2AY68_POPTR</name>
<evidence type="ECO:0000313" key="2">
    <source>
        <dbReference type="Proteomes" id="UP000006729"/>
    </source>
</evidence>
<gene>
    <name evidence="1" type="ORF">POPTR_004G214600</name>
</gene>
<protein>
    <submittedName>
        <fullName evidence="1">Uncharacterized protein</fullName>
    </submittedName>
</protein>
<dbReference type="EMBL" id="CM009293">
    <property type="protein sequence ID" value="PNT42474.1"/>
    <property type="molecule type" value="Genomic_DNA"/>
</dbReference>
<proteinExistence type="predicted"/>